<sequence length="315" mass="34073">MQRLLAQRGHALLLAGPGGLGQFDLAMALAQSWLCEHSTPDGACGACAACHAMAVHTHPDFFALLSPVKRVELGWPGEEDGGAKPSKDIRIDAMRGAVECAQRTCVRGRGKVVVVYPAERMNVYTANALLKTLEEPAPGVRFVLATEAEHQILPTLRSRCVRHAMAWPAPDEAIDWLCAQGLDRSQAAVALRAAADKPHEAQRFAALAGVWPTLPRAVQLGTVQALQGWTAAQWVDLLQKLCHDLLRTLCGAAPRFFDPADLPRAGTWGSLTSWAQSLARTARTVEHPYHAGLLLDALLLEAREAMRADARPTSR</sequence>
<dbReference type="PANTHER" id="PTHR11669:SF8">
    <property type="entry name" value="DNA POLYMERASE III SUBUNIT DELTA"/>
    <property type="match status" value="1"/>
</dbReference>
<protein>
    <submittedName>
        <fullName evidence="1">DNA polymerase III subunit delta</fullName>
    </submittedName>
</protein>
<evidence type="ECO:0000313" key="2">
    <source>
        <dbReference type="Proteomes" id="UP000017184"/>
    </source>
</evidence>
<gene>
    <name evidence="1" type="primary">holB</name>
    <name evidence="1" type="ORF">Cenrod_1098</name>
</gene>
<reference evidence="1 2" key="1">
    <citation type="journal article" date="2013" name="Genome Biol.">
        <title>Genomic analysis reveals key aspects of prokaryotic symbiosis in the phototrophic consortium "Chlorochromatium aggregatum".</title>
        <authorList>
            <person name="Liu Z."/>
            <person name="Muller J."/>
            <person name="Li T."/>
            <person name="Alvey R.M."/>
            <person name="Vogl K."/>
            <person name="Frigaard N.U."/>
            <person name="Rockwell N.C."/>
            <person name="Boyd E.S."/>
            <person name="Tomsho L.P."/>
            <person name="Schuster S.C."/>
            <person name="Henke P."/>
            <person name="Rohde M."/>
            <person name="Overmann J."/>
            <person name="Bryant D.A."/>
        </authorList>
    </citation>
    <scope>NUCLEOTIDE SEQUENCE [LARGE SCALE GENOMIC DNA]</scope>
    <source>
        <strain evidence="1">CR</strain>
    </source>
</reference>
<dbReference type="Pfam" id="PF13177">
    <property type="entry name" value="DNA_pol3_delta2"/>
    <property type="match status" value="1"/>
</dbReference>
<dbReference type="EMBL" id="CP004885">
    <property type="protein sequence ID" value="AGX87191.1"/>
    <property type="molecule type" value="Genomic_DNA"/>
</dbReference>
<dbReference type="Proteomes" id="UP000017184">
    <property type="component" value="Chromosome"/>
</dbReference>
<proteinExistence type="predicted"/>
<dbReference type="AlphaFoldDB" id="U5N6M2"/>
<dbReference type="PANTHER" id="PTHR11669">
    <property type="entry name" value="REPLICATION FACTOR C / DNA POLYMERASE III GAMMA-TAU SUBUNIT"/>
    <property type="match status" value="1"/>
</dbReference>
<dbReference type="InterPro" id="IPR027417">
    <property type="entry name" value="P-loop_NTPase"/>
</dbReference>
<dbReference type="InterPro" id="IPR050238">
    <property type="entry name" value="DNA_Rep/Repair_Clamp_Loader"/>
</dbReference>
<dbReference type="eggNOG" id="COG0470">
    <property type="taxonomic scope" value="Bacteria"/>
</dbReference>
<organism evidence="1 2">
    <name type="scientific">Candidatus Symbiobacter mobilis CR</name>
    <dbReference type="NCBI Taxonomy" id="946483"/>
    <lineage>
        <taxon>Bacteria</taxon>
        <taxon>Pseudomonadati</taxon>
        <taxon>Pseudomonadota</taxon>
        <taxon>Betaproteobacteria</taxon>
        <taxon>Burkholderiales</taxon>
        <taxon>Comamonadaceae</taxon>
    </lineage>
</organism>
<name>U5N6M2_9BURK</name>
<dbReference type="STRING" id="946483.Cenrod_1098"/>
<dbReference type="GO" id="GO:0006261">
    <property type="term" value="P:DNA-templated DNA replication"/>
    <property type="evidence" value="ECO:0007669"/>
    <property type="project" value="TreeGrafter"/>
</dbReference>
<keyword evidence="2" id="KW-1185">Reference proteome</keyword>
<dbReference type="HOGENOM" id="CLU_006229_4_3_4"/>
<evidence type="ECO:0000313" key="1">
    <source>
        <dbReference type="EMBL" id="AGX87191.1"/>
    </source>
</evidence>
<accession>U5N6M2</accession>
<dbReference type="Gene3D" id="3.40.50.300">
    <property type="entry name" value="P-loop containing nucleotide triphosphate hydrolases"/>
    <property type="match status" value="1"/>
</dbReference>
<dbReference type="PATRIC" id="fig|946483.4.peg.1101"/>
<dbReference type="KEGG" id="cbx:Cenrod_1098"/>
<dbReference type="GO" id="GO:0009360">
    <property type="term" value="C:DNA polymerase III complex"/>
    <property type="evidence" value="ECO:0007669"/>
    <property type="project" value="TreeGrafter"/>
</dbReference>
<dbReference type="SUPFAM" id="SSF52540">
    <property type="entry name" value="P-loop containing nucleoside triphosphate hydrolases"/>
    <property type="match status" value="1"/>
</dbReference>